<organism evidence="1 2">
    <name type="scientific">Salmonella enterica I</name>
    <dbReference type="NCBI Taxonomy" id="59201"/>
    <lineage>
        <taxon>Bacteria</taxon>
        <taxon>Pseudomonadati</taxon>
        <taxon>Pseudomonadota</taxon>
        <taxon>Gammaproteobacteria</taxon>
        <taxon>Enterobacterales</taxon>
        <taxon>Enterobacteriaceae</taxon>
        <taxon>Salmonella</taxon>
    </lineage>
</organism>
<accession>A0A3S4I2J3</accession>
<proteinExistence type="predicted"/>
<dbReference type="Proteomes" id="UP000269208">
    <property type="component" value="Chromosome"/>
</dbReference>
<evidence type="ECO:0000313" key="2">
    <source>
        <dbReference type="Proteomes" id="UP000269208"/>
    </source>
</evidence>
<name>A0A3S4I2J3_SALET</name>
<reference evidence="1 2" key="1">
    <citation type="submission" date="2018-12" db="EMBL/GenBank/DDBJ databases">
        <authorList>
            <consortium name="Pathogen Informatics"/>
        </authorList>
    </citation>
    <scope>NUCLEOTIDE SEQUENCE [LARGE SCALE GENOMIC DNA]</scope>
    <source>
        <strain evidence="1 2">NCTC6754</strain>
    </source>
</reference>
<gene>
    <name evidence="1" type="ORF">NCTC6754_04668</name>
</gene>
<dbReference type="AlphaFoldDB" id="A0A3S4I2J3"/>
<protein>
    <submittedName>
        <fullName evidence="1">Uncharacterized protein</fullName>
    </submittedName>
</protein>
<dbReference type="EMBL" id="LR134190">
    <property type="protein sequence ID" value="VEB57008.1"/>
    <property type="molecule type" value="Genomic_DNA"/>
</dbReference>
<sequence>MCIAFLMGHAIFCANRCINRFQRIEIIQPQIVLRQFRRPSGARAPLCPATACCSCARWPDRFSSSFPDLRQKLNHLALEVEYKPRQYVHLMNRDTFPLVEFSYNTYQLLHRSEHKNHSTTTHWPYKLECSPLKNMCLMSRKNILCSCQYPM</sequence>
<evidence type="ECO:0000313" key="1">
    <source>
        <dbReference type="EMBL" id="VEB57008.1"/>
    </source>
</evidence>